<protein>
    <submittedName>
        <fullName evidence="1">Uncharacterized protein</fullName>
    </submittedName>
</protein>
<keyword evidence="2" id="KW-1185">Reference proteome</keyword>
<accession>A0ABP8JPY0</accession>
<dbReference type="EMBL" id="BAABFR010000037">
    <property type="protein sequence ID" value="GAA4394363.1"/>
    <property type="molecule type" value="Genomic_DNA"/>
</dbReference>
<evidence type="ECO:0000313" key="1">
    <source>
        <dbReference type="EMBL" id="GAA4394363.1"/>
    </source>
</evidence>
<dbReference type="Proteomes" id="UP001500635">
    <property type="component" value="Unassembled WGS sequence"/>
</dbReference>
<gene>
    <name evidence="1" type="ORF">GCM10023147_26330</name>
</gene>
<name>A0ABP8JPY0_9ACTN</name>
<sequence>MIAPHPVTRRTPTGTMPAMTATLQLILVATSAPDRRTTALAAIAGVEPVHTSLARLGGTTGSMPIVTIGSTVIAVDTGPRQMPHLLDLTVDDLREALDRYRDNGFDVPPTGGRGILIAALRIGVSAAS</sequence>
<comment type="caution">
    <text evidence="1">The sequence shown here is derived from an EMBL/GenBank/DDBJ whole genome shotgun (WGS) entry which is preliminary data.</text>
</comment>
<organism evidence="1 2">
    <name type="scientific">Tsukamurella soli</name>
    <dbReference type="NCBI Taxonomy" id="644556"/>
    <lineage>
        <taxon>Bacteria</taxon>
        <taxon>Bacillati</taxon>
        <taxon>Actinomycetota</taxon>
        <taxon>Actinomycetes</taxon>
        <taxon>Mycobacteriales</taxon>
        <taxon>Tsukamurellaceae</taxon>
        <taxon>Tsukamurella</taxon>
    </lineage>
</organism>
<proteinExistence type="predicted"/>
<evidence type="ECO:0000313" key="2">
    <source>
        <dbReference type="Proteomes" id="UP001500635"/>
    </source>
</evidence>
<reference evidence="2" key="1">
    <citation type="journal article" date="2019" name="Int. J. Syst. Evol. Microbiol.">
        <title>The Global Catalogue of Microorganisms (GCM) 10K type strain sequencing project: providing services to taxonomists for standard genome sequencing and annotation.</title>
        <authorList>
            <consortium name="The Broad Institute Genomics Platform"/>
            <consortium name="The Broad Institute Genome Sequencing Center for Infectious Disease"/>
            <person name="Wu L."/>
            <person name="Ma J."/>
        </authorList>
    </citation>
    <scope>NUCLEOTIDE SEQUENCE [LARGE SCALE GENOMIC DNA]</scope>
    <source>
        <strain evidence="2">JCM 17688</strain>
    </source>
</reference>